<name>A0A918QZB1_9ACTN</name>
<dbReference type="Pfam" id="PF00933">
    <property type="entry name" value="Glyco_hydro_3"/>
    <property type="match status" value="1"/>
</dbReference>
<organism evidence="5 6">
    <name type="scientific">Streptomyces subrutilus</name>
    <dbReference type="NCBI Taxonomy" id="36818"/>
    <lineage>
        <taxon>Bacteria</taxon>
        <taxon>Bacillati</taxon>
        <taxon>Actinomycetota</taxon>
        <taxon>Actinomycetes</taxon>
        <taxon>Kitasatosporales</taxon>
        <taxon>Streptomycetaceae</taxon>
        <taxon>Streptomyces</taxon>
    </lineage>
</organism>
<dbReference type="Gene3D" id="3.20.20.300">
    <property type="entry name" value="Glycoside hydrolase, family 3, N-terminal domain"/>
    <property type="match status" value="1"/>
</dbReference>
<dbReference type="InterPro" id="IPR006311">
    <property type="entry name" value="TAT_signal"/>
</dbReference>
<sequence length="872" mass="90593">MARPAAVRGAAAHSGRRERSGAGRSRRPMPQGAPMSEAVSRRSAIRLLAAAGAALGAAGCAPTVPAGAGRAATPAAAAPPPAAGGAGADAAHRVESLLGRLTPAEKTALLHGARDPAPLGQSGYVPGVPRLGIPPLRFADGPAGVRVAKPATALPAPVLLASAFDPSLARAYGRVLGREGRALGVDVLLAPTANLIRTPYAGRNAEAFAEDPRLTADLVAEVVRGIQDEGLVAAVGHFALYHQEQGRDTIDAVVSEQTMHETELRGFEAAVAAGAGAVTAAYHKVNGVYAAEDRALLDGLLRGAWGFDGWVLCDRDAARSTVAAIGAGLDMELPGGTRFGRPLGEAVRGGSVSQTTVDLAVHRILAAMDRFGLLADHPAPRPARDAPAGARTARDVAVAGAVLLRNERATLPLAGVAARSIAVIGPTGLAPFVSGGGSAHVVPDAAAAPLAAIRRRAGSAAAVRSAVGEDLYGRPLPPTLLTPPADLDDRAVDAERDWSHEGVFTLPADDEWTLLVHYTGQRPGVRLDGEELFPVRPGAAEQFAGGLLGTAPDGLAVRRRTLPLKAGPHRLAVTARGGPRGQRLRLRHTTRATRAADLAEAVTAAKAVRSVVLFAYEDATEGADRTSLALPGGQNALIEAVAAANPRTTVVLNTSSATTMPWLARTGAVLQTYYPGQEGAAATADVLFGDADPGGRLTQTFPADERATPFAGNPLRYPGVGGRQEYSEGVHVGHRWYDAQRVAPLFPFGHGLSYTSWAYEKLLVRPEHGGLRVEFTVRNTGRRKGTEVAQVYLGPSPELKLDQPVRALAGYRRLALAAGAAQRISVHLDPRALSSWDPEQHAWVLGTGSREVWAGRSSRELPLRAKAVVRSG</sequence>
<dbReference type="Gene3D" id="2.60.120.380">
    <property type="match status" value="1"/>
</dbReference>
<dbReference type="SMART" id="SM01217">
    <property type="entry name" value="Fn3_like"/>
    <property type="match status" value="1"/>
</dbReference>
<keyword evidence="2" id="KW-0378">Hydrolase</keyword>
<dbReference type="PANTHER" id="PTHR42715">
    <property type="entry name" value="BETA-GLUCOSIDASE"/>
    <property type="match status" value="1"/>
</dbReference>
<dbReference type="InterPro" id="IPR002772">
    <property type="entry name" value="Glyco_hydro_3_C"/>
</dbReference>
<evidence type="ECO:0000256" key="1">
    <source>
        <dbReference type="ARBA" id="ARBA00005336"/>
    </source>
</evidence>
<dbReference type="InterPro" id="IPR050288">
    <property type="entry name" value="Cellulose_deg_GH3"/>
</dbReference>
<dbReference type="GO" id="GO:0004553">
    <property type="term" value="F:hydrolase activity, hydrolyzing O-glycosyl compounds"/>
    <property type="evidence" value="ECO:0007669"/>
    <property type="project" value="InterPro"/>
</dbReference>
<evidence type="ECO:0000313" key="5">
    <source>
        <dbReference type="EMBL" id="GGZ81021.1"/>
    </source>
</evidence>
<evidence type="ECO:0000313" key="6">
    <source>
        <dbReference type="Proteomes" id="UP000634660"/>
    </source>
</evidence>
<comment type="caution">
    <text evidence="5">The sequence shown here is derived from an EMBL/GenBank/DDBJ whole genome shotgun (WGS) entry which is preliminary data.</text>
</comment>
<feature type="domain" description="Fibronectin type III-like" evidence="4">
    <location>
        <begin position="787"/>
        <end position="858"/>
    </location>
</feature>
<dbReference type="InterPro" id="IPR026891">
    <property type="entry name" value="Fn3-like"/>
</dbReference>
<dbReference type="SUPFAM" id="SSF52279">
    <property type="entry name" value="Beta-D-glucan exohydrolase, C-terminal domain"/>
    <property type="match status" value="1"/>
</dbReference>
<dbReference type="PROSITE" id="PS51318">
    <property type="entry name" value="TAT"/>
    <property type="match status" value="1"/>
</dbReference>
<feature type="compositionally biased region" description="Low complexity" evidence="3">
    <location>
        <begin position="65"/>
        <end position="76"/>
    </location>
</feature>
<dbReference type="InterPro" id="IPR001764">
    <property type="entry name" value="Glyco_hydro_3_N"/>
</dbReference>
<dbReference type="GO" id="GO:0005975">
    <property type="term" value="P:carbohydrate metabolic process"/>
    <property type="evidence" value="ECO:0007669"/>
    <property type="project" value="InterPro"/>
</dbReference>
<gene>
    <name evidence="5" type="ORF">GCM10010371_45830</name>
</gene>
<feature type="compositionally biased region" description="Low complexity" evidence="3">
    <location>
        <begin position="1"/>
        <end position="13"/>
    </location>
</feature>
<dbReference type="AlphaFoldDB" id="A0A918QZB1"/>
<dbReference type="InterPro" id="IPR036881">
    <property type="entry name" value="Glyco_hydro_3_C_sf"/>
</dbReference>
<dbReference type="PRINTS" id="PR00133">
    <property type="entry name" value="GLHYDRLASE3"/>
</dbReference>
<reference evidence="5" key="2">
    <citation type="submission" date="2020-09" db="EMBL/GenBank/DDBJ databases">
        <authorList>
            <person name="Sun Q."/>
            <person name="Ohkuma M."/>
        </authorList>
    </citation>
    <scope>NUCLEOTIDE SEQUENCE</scope>
    <source>
        <strain evidence="5">JCM 4834</strain>
    </source>
</reference>
<feature type="region of interest" description="Disordered" evidence="3">
    <location>
        <begin position="1"/>
        <end position="39"/>
    </location>
</feature>
<proteinExistence type="inferred from homology"/>
<feature type="region of interest" description="Disordered" evidence="3">
    <location>
        <begin position="65"/>
        <end position="87"/>
    </location>
</feature>
<dbReference type="SUPFAM" id="SSF51445">
    <property type="entry name" value="(Trans)glycosidases"/>
    <property type="match status" value="1"/>
</dbReference>
<dbReference type="InterPro" id="IPR013783">
    <property type="entry name" value="Ig-like_fold"/>
</dbReference>
<protein>
    <recommendedName>
        <fullName evidence="4">Fibronectin type III-like domain-containing protein</fullName>
    </recommendedName>
</protein>
<dbReference type="InterPro" id="IPR036962">
    <property type="entry name" value="Glyco_hydro_3_N_sf"/>
</dbReference>
<comment type="similarity">
    <text evidence="1">Belongs to the glycosyl hydrolase 3 family.</text>
</comment>
<dbReference type="InterPro" id="IPR017853">
    <property type="entry name" value="GH"/>
</dbReference>
<dbReference type="Pfam" id="PF01915">
    <property type="entry name" value="Glyco_hydro_3_C"/>
    <property type="match status" value="1"/>
</dbReference>
<reference evidence="5" key="1">
    <citation type="journal article" date="2014" name="Int. J. Syst. Evol. Microbiol.">
        <title>Complete genome sequence of Corynebacterium casei LMG S-19264T (=DSM 44701T), isolated from a smear-ripened cheese.</title>
        <authorList>
            <consortium name="US DOE Joint Genome Institute (JGI-PGF)"/>
            <person name="Walter F."/>
            <person name="Albersmeier A."/>
            <person name="Kalinowski J."/>
            <person name="Ruckert C."/>
        </authorList>
    </citation>
    <scope>NUCLEOTIDE SEQUENCE</scope>
    <source>
        <strain evidence="5">JCM 4834</strain>
    </source>
</reference>
<dbReference type="PANTHER" id="PTHR42715:SF10">
    <property type="entry name" value="BETA-GLUCOSIDASE"/>
    <property type="match status" value="1"/>
</dbReference>
<dbReference type="EMBL" id="BMVX01000018">
    <property type="protein sequence ID" value="GGZ81021.1"/>
    <property type="molecule type" value="Genomic_DNA"/>
</dbReference>
<dbReference type="Pfam" id="PF14310">
    <property type="entry name" value="Fn3-like"/>
    <property type="match status" value="1"/>
</dbReference>
<dbReference type="Gene3D" id="3.40.50.1700">
    <property type="entry name" value="Glycoside hydrolase family 3 C-terminal domain"/>
    <property type="match status" value="1"/>
</dbReference>
<evidence type="ECO:0000259" key="4">
    <source>
        <dbReference type="SMART" id="SM01217"/>
    </source>
</evidence>
<evidence type="ECO:0000256" key="2">
    <source>
        <dbReference type="ARBA" id="ARBA00022801"/>
    </source>
</evidence>
<dbReference type="Proteomes" id="UP000634660">
    <property type="component" value="Unassembled WGS sequence"/>
</dbReference>
<accession>A0A918QZB1</accession>
<dbReference type="Gene3D" id="2.60.40.10">
    <property type="entry name" value="Immunoglobulins"/>
    <property type="match status" value="1"/>
</dbReference>
<evidence type="ECO:0000256" key="3">
    <source>
        <dbReference type="SAM" id="MobiDB-lite"/>
    </source>
</evidence>